<keyword evidence="4" id="KW-0158">Chromosome</keyword>
<dbReference type="InterPro" id="IPR027417">
    <property type="entry name" value="P-loop_NTPase"/>
</dbReference>
<evidence type="ECO:0000256" key="1">
    <source>
        <dbReference type="ARBA" id="ARBA00004123"/>
    </source>
</evidence>
<comment type="caution">
    <text evidence="14">The sequence shown here is derived from an EMBL/GenBank/DDBJ whole genome shotgun (WGS) entry which is preliminary data.</text>
</comment>
<dbReference type="GO" id="GO:0005634">
    <property type="term" value="C:nucleus"/>
    <property type="evidence" value="ECO:0007669"/>
    <property type="project" value="UniProtKB-SubCell"/>
</dbReference>
<feature type="domain" description="RecF/RecN/SMC N-terminal" evidence="13">
    <location>
        <begin position="26"/>
        <end position="94"/>
    </location>
</feature>
<keyword evidence="9" id="KW-0233">DNA recombination</keyword>
<dbReference type="GO" id="GO:0030915">
    <property type="term" value="C:Smc5-Smc6 complex"/>
    <property type="evidence" value="ECO:0007669"/>
    <property type="project" value="TreeGrafter"/>
</dbReference>
<accession>A0A8H7RXH7</accession>
<evidence type="ECO:0000256" key="2">
    <source>
        <dbReference type="ARBA" id="ARBA00004286"/>
    </source>
</evidence>
<evidence type="ECO:0000256" key="7">
    <source>
        <dbReference type="ARBA" id="ARBA00022840"/>
    </source>
</evidence>
<evidence type="ECO:0000313" key="15">
    <source>
        <dbReference type="Proteomes" id="UP000646827"/>
    </source>
</evidence>
<keyword evidence="10" id="KW-0234">DNA repair</keyword>
<proteinExistence type="inferred from homology"/>
<feature type="non-terminal residue" evidence="14">
    <location>
        <position position="120"/>
    </location>
</feature>
<dbReference type="OrthoDB" id="10072614at2759"/>
<dbReference type="PANTHER" id="PTHR19306">
    <property type="entry name" value="STRUCTURAL MAINTENANCE OF CHROMOSOMES 5,6 SMC5, SMC6"/>
    <property type="match status" value="1"/>
</dbReference>
<dbReference type="EMBL" id="JAEPRB010000218">
    <property type="protein sequence ID" value="KAG2218650.1"/>
    <property type="molecule type" value="Genomic_DNA"/>
</dbReference>
<reference evidence="14 15" key="1">
    <citation type="submission" date="2020-12" db="EMBL/GenBank/DDBJ databases">
        <title>Metabolic potential, ecology and presence of endohyphal bacteria is reflected in genomic diversity of Mucoromycotina.</title>
        <authorList>
            <person name="Muszewska A."/>
            <person name="Okrasinska A."/>
            <person name="Steczkiewicz K."/>
            <person name="Drgas O."/>
            <person name="Orlowska M."/>
            <person name="Perlinska-Lenart U."/>
            <person name="Aleksandrzak-Piekarczyk T."/>
            <person name="Szatraj K."/>
            <person name="Zielenkiewicz U."/>
            <person name="Pilsyk S."/>
            <person name="Malc E."/>
            <person name="Mieczkowski P."/>
            <person name="Kruszewska J.S."/>
            <person name="Biernat P."/>
            <person name="Pawlowska J."/>
        </authorList>
    </citation>
    <scope>NUCLEOTIDE SEQUENCE [LARGE SCALE GENOMIC DNA]</scope>
    <source>
        <strain evidence="14 15">CBS 142.35</strain>
    </source>
</reference>
<evidence type="ECO:0000256" key="10">
    <source>
        <dbReference type="ARBA" id="ARBA00023204"/>
    </source>
</evidence>
<dbReference type="PANTHER" id="PTHR19306:SF6">
    <property type="entry name" value="STRUCTURAL MAINTENANCE OF CHROMOSOMES PROTEIN 6"/>
    <property type="match status" value="1"/>
</dbReference>
<evidence type="ECO:0000256" key="12">
    <source>
        <dbReference type="SAM" id="MobiDB-lite"/>
    </source>
</evidence>
<dbReference type="GO" id="GO:0005524">
    <property type="term" value="F:ATP binding"/>
    <property type="evidence" value="ECO:0007669"/>
    <property type="project" value="UniProtKB-KW"/>
</dbReference>
<feature type="compositionally biased region" description="Polar residues" evidence="12">
    <location>
        <begin position="9"/>
        <end position="18"/>
    </location>
</feature>
<dbReference type="Gene3D" id="3.40.50.300">
    <property type="entry name" value="P-loop containing nucleotide triphosphate hydrolases"/>
    <property type="match status" value="1"/>
</dbReference>
<sequence>DTEKLIVRVSTSDQFQKGSTRHKDSKSLSGGEKSYSQISLLLAMWQGIASPIVCLDEFDVYMDAVNRKQSMRMLMDTALEQSESQYIFITPQDASNMKPGPLVTVHRLNDPNRRPAPGDE</sequence>
<keyword evidence="7" id="KW-0067">ATP-binding</keyword>
<evidence type="ECO:0000256" key="6">
    <source>
        <dbReference type="ARBA" id="ARBA00022763"/>
    </source>
</evidence>
<evidence type="ECO:0000256" key="11">
    <source>
        <dbReference type="ARBA" id="ARBA00023242"/>
    </source>
</evidence>
<evidence type="ECO:0000256" key="5">
    <source>
        <dbReference type="ARBA" id="ARBA00022741"/>
    </source>
</evidence>
<organism evidence="14 15">
    <name type="scientific">Circinella minor</name>
    <dbReference type="NCBI Taxonomy" id="1195481"/>
    <lineage>
        <taxon>Eukaryota</taxon>
        <taxon>Fungi</taxon>
        <taxon>Fungi incertae sedis</taxon>
        <taxon>Mucoromycota</taxon>
        <taxon>Mucoromycotina</taxon>
        <taxon>Mucoromycetes</taxon>
        <taxon>Mucorales</taxon>
        <taxon>Lichtheimiaceae</taxon>
        <taxon>Circinella</taxon>
    </lineage>
</organism>
<dbReference type="GO" id="GO:0003684">
    <property type="term" value="F:damaged DNA binding"/>
    <property type="evidence" value="ECO:0007669"/>
    <property type="project" value="TreeGrafter"/>
</dbReference>
<dbReference type="Pfam" id="PF02463">
    <property type="entry name" value="SMC_N"/>
    <property type="match status" value="1"/>
</dbReference>
<gene>
    <name evidence="14" type="ORF">INT45_000823</name>
</gene>
<keyword evidence="8" id="KW-0175">Coiled coil</keyword>
<comment type="subcellular location">
    <subcellularLocation>
        <location evidence="2">Chromosome</location>
    </subcellularLocation>
    <subcellularLocation>
        <location evidence="1">Nucleus</location>
    </subcellularLocation>
</comment>
<name>A0A8H7RXH7_9FUNG</name>
<keyword evidence="11" id="KW-0539">Nucleus</keyword>
<keyword evidence="15" id="KW-1185">Reference proteome</keyword>
<dbReference type="Proteomes" id="UP000646827">
    <property type="component" value="Unassembled WGS sequence"/>
</dbReference>
<evidence type="ECO:0000256" key="4">
    <source>
        <dbReference type="ARBA" id="ARBA00022454"/>
    </source>
</evidence>
<dbReference type="AlphaFoldDB" id="A0A8H7RXH7"/>
<dbReference type="GO" id="GO:0035861">
    <property type="term" value="C:site of double-strand break"/>
    <property type="evidence" value="ECO:0007669"/>
    <property type="project" value="TreeGrafter"/>
</dbReference>
<dbReference type="SUPFAM" id="SSF52540">
    <property type="entry name" value="P-loop containing nucleoside triphosphate hydrolases"/>
    <property type="match status" value="1"/>
</dbReference>
<comment type="similarity">
    <text evidence="3">Belongs to the SMC family. SMC6 subfamily.</text>
</comment>
<evidence type="ECO:0000256" key="9">
    <source>
        <dbReference type="ARBA" id="ARBA00023172"/>
    </source>
</evidence>
<evidence type="ECO:0000259" key="13">
    <source>
        <dbReference type="Pfam" id="PF02463"/>
    </source>
</evidence>
<protein>
    <recommendedName>
        <fullName evidence="13">RecF/RecN/SMC N-terminal domain-containing protein</fullName>
    </recommendedName>
</protein>
<evidence type="ECO:0000256" key="3">
    <source>
        <dbReference type="ARBA" id="ARBA00006793"/>
    </source>
</evidence>
<evidence type="ECO:0000313" key="14">
    <source>
        <dbReference type="EMBL" id="KAG2218650.1"/>
    </source>
</evidence>
<dbReference type="GO" id="GO:0003697">
    <property type="term" value="F:single-stranded DNA binding"/>
    <property type="evidence" value="ECO:0007669"/>
    <property type="project" value="TreeGrafter"/>
</dbReference>
<evidence type="ECO:0000256" key="8">
    <source>
        <dbReference type="ARBA" id="ARBA00023054"/>
    </source>
</evidence>
<keyword evidence="5" id="KW-0547">Nucleotide-binding</keyword>
<feature type="region of interest" description="Disordered" evidence="12">
    <location>
        <begin position="9"/>
        <end position="32"/>
    </location>
</feature>
<dbReference type="InterPro" id="IPR003395">
    <property type="entry name" value="RecF/RecN/SMC_N"/>
</dbReference>
<dbReference type="GO" id="GO:0000724">
    <property type="term" value="P:double-strand break repair via homologous recombination"/>
    <property type="evidence" value="ECO:0007669"/>
    <property type="project" value="TreeGrafter"/>
</dbReference>
<keyword evidence="6" id="KW-0227">DNA damage</keyword>